<comment type="cofactor">
    <cofactor evidence="1">
        <name>Mg(2+)</name>
        <dbReference type="ChEBI" id="CHEBI:18420"/>
    </cofactor>
</comment>
<dbReference type="SFLD" id="SFLDG01129">
    <property type="entry name" value="C1.5:_HAD__Beta-PGM__Phosphata"/>
    <property type="match status" value="1"/>
</dbReference>
<dbReference type="InterPro" id="IPR023214">
    <property type="entry name" value="HAD_sf"/>
</dbReference>
<dbReference type="Pfam" id="PF13419">
    <property type="entry name" value="HAD_2"/>
    <property type="match status" value="1"/>
</dbReference>
<dbReference type="InterPro" id="IPR051400">
    <property type="entry name" value="HAD-like_hydrolase"/>
</dbReference>
<dbReference type="PANTHER" id="PTHR46470">
    <property type="entry name" value="N-ACYLNEURAMINATE-9-PHOSPHATASE"/>
    <property type="match status" value="1"/>
</dbReference>
<dbReference type="NCBIfam" id="TIGR01549">
    <property type="entry name" value="HAD-SF-IA-v1"/>
    <property type="match status" value="1"/>
</dbReference>
<dbReference type="AlphaFoldDB" id="A0A0F9RCU7"/>
<dbReference type="GO" id="GO:0046872">
    <property type="term" value="F:metal ion binding"/>
    <property type="evidence" value="ECO:0007669"/>
    <property type="project" value="UniProtKB-KW"/>
</dbReference>
<keyword evidence="4" id="KW-0460">Magnesium</keyword>
<dbReference type="EMBL" id="LAZR01001286">
    <property type="protein sequence ID" value="KKN47282.1"/>
    <property type="molecule type" value="Genomic_DNA"/>
</dbReference>
<protein>
    <recommendedName>
        <fullName evidence="6">HAD family hydrolase</fullName>
    </recommendedName>
</protein>
<reference evidence="5" key="1">
    <citation type="journal article" date="2015" name="Nature">
        <title>Complex archaea that bridge the gap between prokaryotes and eukaryotes.</title>
        <authorList>
            <person name="Spang A."/>
            <person name="Saw J.H."/>
            <person name="Jorgensen S.L."/>
            <person name="Zaremba-Niedzwiedzka K."/>
            <person name="Martijn J."/>
            <person name="Lind A.E."/>
            <person name="van Eijk R."/>
            <person name="Schleper C."/>
            <person name="Guy L."/>
            <person name="Ettema T.J."/>
        </authorList>
    </citation>
    <scope>NUCLEOTIDE SEQUENCE</scope>
</reference>
<dbReference type="PANTHER" id="PTHR46470:SF2">
    <property type="entry name" value="GLYCERALDEHYDE 3-PHOSPHATE PHOSPHATASE"/>
    <property type="match status" value="1"/>
</dbReference>
<dbReference type="GO" id="GO:0016791">
    <property type="term" value="F:phosphatase activity"/>
    <property type="evidence" value="ECO:0007669"/>
    <property type="project" value="TreeGrafter"/>
</dbReference>
<sequence length="255" mass="30069">MIKGVIFDFGFTLFYFDNPSVERYYECFKQGLMKSIDFLKEKQIWSDKLTIEAFLQKFSKKRQYLFRKSIKTKVEFPTSIIFQNVLETLKVEGVIDNLDNLIDTTYGSLANIYHSCEEDRWIPFAQTKEMLEKLALKDVKVALLSNHPNHKTIKNIINKYDFSKFFDVILTSAKFGKRKPNPDIFYFVLDKFGLRNDPSSVIMCGDEYADISGAQRTKIQPILFKRKYKFPFEKEIENTDYHKINNISEILDYVV</sequence>
<accession>A0A0F9RCU7</accession>
<dbReference type="InterPro" id="IPR036412">
    <property type="entry name" value="HAD-like_sf"/>
</dbReference>
<proteinExistence type="predicted"/>
<dbReference type="GO" id="GO:0044281">
    <property type="term" value="P:small molecule metabolic process"/>
    <property type="evidence" value="ECO:0007669"/>
    <property type="project" value="UniProtKB-ARBA"/>
</dbReference>
<comment type="caution">
    <text evidence="5">The sequence shown here is derived from an EMBL/GenBank/DDBJ whole genome shotgun (WGS) entry which is preliminary data.</text>
</comment>
<keyword evidence="2" id="KW-0479">Metal-binding</keyword>
<dbReference type="SFLD" id="SFLDS00003">
    <property type="entry name" value="Haloacid_Dehalogenase"/>
    <property type="match status" value="1"/>
</dbReference>
<evidence type="ECO:0000256" key="3">
    <source>
        <dbReference type="ARBA" id="ARBA00022801"/>
    </source>
</evidence>
<dbReference type="InterPro" id="IPR006439">
    <property type="entry name" value="HAD-SF_hydro_IA"/>
</dbReference>
<evidence type="ECO:0000313" key="5">
    <source>
        <dbReference type="EMBL" id="KKN47282.1"/>
    </source>
</evidence>
<name>A0A0F9RCU7_9ZZZZ</name>
<evidence type="ECO:0000256" key="2">
    <source>
        <dbReference type="ARBA" id="ARBA00022723"/>
    </source>
</evidence>
<organism evidence="5">
    <name type="scientific">marine sediment metagenome</name>
    <dbReference type="NCBI Taxonomy" id="412755"/>
    <lineage>
        <taxon>unclassified sequences</taxon>
        <taxon>metagenomes</taxon>
        <taxon>ecological metagenomes</taxon>
    </lineage>
</organism>
<evidence type="ECO:0008006" key="6">
    <source>
        <dbReference type="Google" id="ProtNLM"/>
    </source>
</evidence>
<dbReference type="InterPro" id="IPR041492">
    <property type="entry name" value="HAD_2"/>
</dbReference>
<dbReference type="SUPFAM" id="SSF56784">
    <property type="entry name" value="HAD-like"/>
    <property type="match status" value="1"/>
</dbReference>
<gene>
    <name evidence="5" type="ORF">LCGC14_0664650</name>
</gene>
<evidence type="ECO:0000256" key="4">
    <source>
        <dbReference type="ARBA" id="ARBA00022842"/>
    </source>
</evidence>
<keyword evidence="3" id="KW-0378">Hydrolase</keyword>
<dbReference type="Gene3D" id="3.40.50.1000">
    <property type="entry name" value="HAD superfamily/HAD-like"/>
    <property type="match status" value="1"/>
</dbReference>
<evidence type="ECO:0000256" key="1">
    <source>
        <dbReference type="ARBA" id="ARBA00001946"/>
    </source>
</evidence>